<reference evidence="2" key="1">
    <citation type="journal article" date="2023" name="G3 (Bethesda)">
        <title>Genome assembly and association tests identify interacting loci associated with vigor, precocity, and sex in interspecific pistachio rootstocks.</title>
        <authorList>
            <person name="Palmer W."/>
            <person name="Jacygrad E."/>
            <person name="Sagayaradj S."/>
            <person name="Cavanaugh K."/>
            <person name="Han R."/>
            <person name="Bertier L."/>
            <person name="Beede B."/>
            <person name="Kafkas S."/>
            <person name="Golino D."/>
            <person name="Preece J."/>
            <person name="Michelmore R."/>
        </authorList>
    </citation>
    <scope>NUCLEOTIDE SEQUENCE [LARGE SCALE GENOMIC DNA]</scope>
</reference>
<gene>
    <name evidence="1" type="ORF">Patl1_04672</name>
</gene>
<accession>A0ACC1BXK8</accession>
<protein>
    <submittedName>
        <fullName evidence="1">Uncharacterized protein</fullName>
    </submittedName>
</protein>
<proteinExistence type="predicted"/>
<evidence type="ECO:0000313" key="1">
    <source>
        <dbReference type="EMBL" id="KAJ0103708.1"/>
    </source>
</evidence>
<dbReference type="EMBL" id="CM047899">
    <property type="protein sequence ID" value="KAJ0103708.1"/>
    <property type="molecule type" value="Genomic_DNA"/>
</dbReference>
<keyword evidence="2" id="KW-1185">Reference proteome</keyword>
<organism evidence="1 2">
    <name type="scientific">Pistacia atlantica</name>
    <dbReference type="NCBI Taxonomy" id="434234"/>
    <lineage>
        <taxon>Eukaryota</taxon>
        <taxon>Viridiplantae</taxon>
        <taxon>Streptophyta</taxon>
        <taxon>Embryophyta</taxon>
        <taxon>Tracheophyta</taxon>
        <taxon>Spermatophyta</taxon>
        <taxon>Magnoliopsida</taxon>
        <taxon>eudicotyledons</taxon>
        <taxon>Gunneridae</taxon>
        <taxon>Pentapetalae</taxon>
        <taxon>rosids</taxon>
        <taxon>malvids</taxon>
        <taxon>Sapindales</taxon>
        <taxon>Anacardiaceae</taxon>
        <taxon>Pistacia</taxon>
    </lineage>
</organism>
<name>A0ACC1BXK8_9ROSI</name>
<evidence type="ECO:0000313" key="2">
    <source>
        <dbReference type="Proteomes" id="UP001164250"/>
    </source>
</evidence>
<comment type="caution">
    <text evidence="1">The sequence shown here is derived from an EMBL/GenBank/DDBJ whole genome shotgun (WGS) entry which is preliminary data.</text>
</comment>
<dbReference type="Proteomes" id="UP001164250">
    <property type="component" value="Chromosome 3"/>
</dbReference>
<sequence length="359" mass="41588">MEVDLESELDLNLMKLTSQMQFHEQPQNISEAVRKNIPFYMFIDEEKEAYMKNSSILDCSKRVGLWRIVVVHNIPYRDARRKGKFPVSSMRKCLGIKMALMGWVKVPKLLLHRIFPNVRYSIWIDGKLQLKFLKAATIIREHIPITNLFTCLWFNEVDDFTSRDQLSLFTVRDKIRARVDWSVNMFLDCERCNFVKQAYHRVVFEQMAPPAANTQLPIRLPVAGNVTGSNPALTCGTFMMFYTREISVFSHGVEVASKLQGSTPHDQLLIQTSDSFSGLLLFSIGFLLFMVAFVKDREFQSFFAKGCVLLHVSVAVWRVYFGRALEDLAHDLPRQVVGDIALALSWIFFLVYSWREKYD</sequence>